<sequence length="26" mass="2855">MVRSTLFLALLMPSGGREGKDFQEAT</sequence>
<feature type="non-terminal residue" evidence="1">
    <location>
        <position position="26"/>
    </location>
</feature>
<name>A0A0F8WP96_9ZZZZ</name>
<accession>A0A0F8WP96</accession>
<protein>
    <submittedName>
        <fullName evidence="1">Uncharacterized protein</fullName>
    </submittedName>
</protein>
<dbReference type="AlphaFoldDB" id="A0A0F8WP96"/>
<organism evidence="1">
    <name type="scientific">marine sediment metagenome</name>
    <dbReference type="NCBI Taxonomy" id="412755"/>
    <lineage>
        <taxon>unclassified sequences</taxon>
        <taxon>metagenomes</taxon>
        <taxon>ecological metagenomes</taxon>
    </lineage>
</organism>
<dbReference type="EMBL" id="LAZR01063961">
    <property type="protein sequence ID" value="KKK58478.1"/>
    <property type="molecule type" value="Genomic_DNA"/>
</dbReference>
<proteinExistence type="predicted"/>
<comment type="caution">
    <text evidence="1">The sequence shown here is derived from an EMBL/GenBank/DDBJ whole genome shotgun (WGS) entry which is preliminary data.</text>
</comment>
<reference evidence="1" key="1">
    <citation type="journal article" date="2015" name="Nature">
        <title>Complex archaea that bridge the gap between prokaryotes and eukaryotes.</title>
        <authorList>
            <person name="Spang A."/>
            <person name="Saw J.H."/>
            <person name="Jorgensen S.L."/>
            <person name="Zaremba-Niedzwiedzka K."/>
            <person name="Martijn J."/>
            <person name="Lind A.E."/>
            <person name="van Eijk R."/>
            <person name="Schleper C."/>
            <person name="Guy L."/>
            <person name="Ettema T.J."/>
        </authorList>
    </citation>
    <scope>NUCLEOTIDE SEQUENCE</scope>
</reference>
<evidence type="ECO:0000313" key="1">
    <source>
        <dbReference type="EMBL" id="KKK58478.1"/>
    </source>
</evidence>
<gene>
    <name evidence="1" type="ORF">LCGC14_3044050</name>
</gene>